<protein>
    <submittedName>
        <fullName evidence="1">Uncharacterized protein</fullName>
    </submittedName>
</protein>
<comment type="caution">
    <text evidence="1">The sequence shown here is derived from an EMBL/GenBank/DDBJ whole genome shotgun (WGS) entry which is preliminary data.</text>
</comment>
<dbReference type="AlphaFoldDB" id="A0A3M7PSH2"/>
<proteinExistence type="predicted"/>
<evidence type="ECO:0000313" key="2">
    <source>
        <dbReference type="Proteomes" id="UP000276133"/>
    </source>
</evidence>
<accession>A0A3M7PSH2</accession>
<organism evidence="1 2">
    <name type="scientific">Brachionus plicatilis</name>
    <name type="common">Marine rotifer</name>
    <name type="synonym">Brachionus muelleri</name>
    <dbReference type="NCBI Taxonomy" id="10195"/>
    <lineage>
        <taxon>Eukaryota</taxon>
        <taxon>Metazoa</taxon>
        <taxon>Spiralia</taxon>
        <taxon>Gnathifera</taxon>
        <taxon>Rotifera</taxon>
        <taxon>Eurotatoria</taxon>
        <taxon>Monogononta</taxon>
        <taxon>Pseudotrocha</taxon>
        <taxon>Ploima</taxon>
        <taxon>Brachionidae</taxon>
        <taxon>Brachionus</taxon>
    </lineage>
</organism>
<name>A0A3M7PSH2_BRAPC</name>
<dbReference type="EMBL" id="REGN01009191">
    <property type="protein sequence ID" value="RNA01735.1"/>
    <property type="molecule type" value="Genomic_DNA"/>
</dbReference>
<reference evidence="1 2" key="1">
    <citation type="journal article" date="2018" name="Sci. Rep.">
        <title>Genomic signatures of local adaptation to the degree of environmental predictability in rotifers.</title>
        <authorList>
            <person name="Franch-Gras L."/>
            <person name="Hahn C."/>
            <person name="Garcia-Roger E.M."/>
            <person name="Carmona M.J."/>
            <person name="Serra M."/>
            <person name="Gomez A."/>
        </authorList>
    </citation>
    <scope>NUCLEOTIDE SEQUENCE [LARGE SCALE GENOMIC DNA]</scope>
    <source>
        <strain evidence="1">HYR1</strain>
    </source>
</reference>
<evidence type="ECO:0000313" key="1">
    <source>
        <dbReference type="EMBL" id="RNA01735.1"/>
    </source>
</evidence>
<keyword evidence="2" id="KW-1185">Reference proteome</keyword>
<gene>
    <name evidence="1" type="ORF">BpHYR1_015614</name>
</gene>
<sequence length="74" mass="8865">MKKFYSFKFPKKNTLFIMLSLSKEFFCYQIYKFVITLATKSIGQKMITSYIISLKEKIIMEKEDLIDTLKEFSI</sequence>
<dbReference type="Proteomes" id="UP000276133">
    <property type="component" value="Unassembled WGS sequence"/>
</dbReference>